<sequence>MSTTPAEAGVVLQGSSFQNDDPPQHTTPTQAVPHLPKQYHTCLGRVGGLYRGQPLLLVDIHSTVSGKLLEMASFVDQVLKQNGILESWGKKGWPYLGLAKVIYDLLNKDKGSIVVGFVKGAHSQQEGYPLVIPRTILYIEPFPRSQRLMGGTESVNVEDMEDGNLPLVFDQKKNPLLCLWDSTKWLRKERIGPRSARPFSLLDLEDAPPSFREVLEDDSGAEIAPARPSKMKQCPFLLELDTVIHSCDWSESGVKVGSLHVLPPKWSDLIARTPNNPKAQNNSGFWGFMQMMKMVLDEGHPRRLDSFCKDYTCIQEHANQVAILMKKPSESGILTLQPKIALQWSQRIVETQTKMQVKLLLQLASTKSGATAPPSEQGKSTHGKTSQGGSDHSKGVRKCPTYKNAEPREDETLSDTLTIYECTKFELTDRAAGTSTLCLVYKDSWVLGDTVKPDVYHPMHGKFSIPKLWLGIELKKANQFSGAPEARENNLGWLDGQDIYYNPNDDLEYSVWVALIDRLETTVANDQGNVPVTEKNQLHGLDSPAIDGTPGPKTQIARARKEMGSKEGEEVMFNSLQSSKELHTFYGLIARWLSFLEDIVVADQFGTLYAISEE</sequence>
<dbReference type="AlphaFoldDB" id="A0A9P6AHR8"/>
<organism evidence="2 3">
    <name type="scientific">Hydnum rufescens UP504</name>
    <dbReference type="NCBI Taxonomy" id="1448309"/>
    <lineage>
        <taxon>Eukaryota</taxon>
        <taxon>Fungi</taxon>
        <taxon>Dikarya</taxon>
        <taxon>Basidiomycota</taxon>
        <taxon>Agaricomycotina</taxon>
        <taxon>Agaricomycetes</taxon>
        <taxon>Cantharellales</taxon>
        <taxon>Hydnaceae</taxon>
        <taxon>Hydnum</taxon>
    </lineage>
</organism>
<name>A0A9P6AHR8_9AGAM</name>
<keyword evidence="3" id="KW-1185">Reference proteome</keyword>
<evidence type="ECO:0000313" key="2">
    <source>
        <dbReference type="EMBL" id="KAF9506013.1"/>
    </source>
</evidence>
<dbReference type="Proteomes" id="UP000886523">
    <property type="component" value="Unassembled WGS sequence"/>
</dbReference>
<gene>
    <name evidence="2" type="ORF">BS47DRAFT_1367664</name>
</gene>
<evidence type="ECO:0000256" key="1">
    <source>
        <dbReference type="SAM" id="MobiDB-lite"/>
    </source>
</evidence>
<proteinExistence type="predicted"/>
<evidence type="ECO:0000313" key="3">
    <source>
        <dbReference type="Proteomes" id="UP000886523"/>
    </source>
</evidence>
<protein>
    <submittedName>
        <fullName evidence="2">Uncharacterized protein</fullName>
    </submittedName>
</protein>
<feature type="compositionally biased region" description="Polar residues" evidence="1">
    <location>
        <begin position="377"/>
        <end position="390"/>
    </location>
</feature>
<reference evidence="2" key="1">
    <citation type="journal article" date="2020" name="Nat. Commun.">
        <title>Large-scale genome sequencing of mycorrhizal fungi provides insights into the early evolution of symbiotic traits.</title>
        <authorList>
            <person name="Miyauchi S."/>
            <person name="Kiss E."/>
            <person name="Kuo A."/>
            <person name="Drula E."/>
            <person name="Kohler A."/>
            <person name="Sanchez-Garcia M."/>
            <person name="Morin E."/>
            <person name="Andreopoulos B."/>
            <person name="Barry K.W."/>
            <person name="Bonito G."/>
            <person name="Buee M."/>
            <person name="Carver A."/>
            <person name="Chen C."/>
            <person name="Cichocki N."/>
            <person name="Clum A."/>
            <person name="Culley D."/>
            <person name="Crous P.W."/>
            <person name="Fauchery L."/>
            <person name="Girlanda M."/>
            <person name="Hayes R.D."/>
            <person name="Keri Z."/>
            <person name="LaButti K."/>
            <person name="Lipzen A."/>
            <person name="Lombard V."/>
            <person name="Magnuson J."/>
            <person name="Maillard F."/>
            <person name="Murat C."/>
            <person name="Nolan M."/>
            <person name="Ohm R.A."/>
            <person name="Pangilinan J."/>
            <person name="Pereira M.F."/>
            <person name="Perotto S."/>
            <person name="Peter M."/>
            <person name="Pfister S."/>
            <person name="Riley R."/>
            <person name="Sitrit Y."/>
            <person name="Stielow J.B."/>
            <person name="Szollosi G."/>
            <person name="Zifcakova L."/>
            <person name="Stursova M."/>
            <person name="Spatafora J.W."/>
            <person name="Tedersoo L."/>
            <person name="Vaario L.M."/>
            <person name="Yamada A."/>
            <person name="Yan M."/>
            <person name="Wang P."/>
            <person name="Xu J."/>
            <person name="Bruns T."/>
            <person name="Baldrian P."/>
            <person name="Vilgalys R."/>
            <person name="Dunand C."/>
            <person name="Henrissat B."/>
            <person name="Grigoriev I.V."/>
            <person name="Hibbett D."/>
            <person name="Nagy L.G."/>
            <person name="Martin F.M."/>
        </authorList>
    </citation>
    <scope>NUCLEOTIDE SEQUENCE</scope>
    <source>
        <strain evidence="2">UP504</strain>
    </source>
</reference>
<dbReference type="EMBL" id="MU129128">
    <property type="protein sequence ID" value="KAF9506013.1"/>
    <property type="molecule type" value="Genomic_DNA"/>
</dbReference>
<feature type="region of interest" description="Disordered" evidence="1">
    <location>
        <begin position="368"/>
        <end position="407"/>
    </location>
</feature>
<comment type="caution">
    <text evidence="2">The sequence shown here is derived from an EMBL/GenBank/DDBJ whole genome shotgun (WGS) entry which is preliminary data.</text>
</comment>
<accession>A0A9P6AHR8</accession>